<evidence type="ECO:0000259" key="8">
    <source>
        <dbReference type="PROSITE" id="PS50928"/>
    </source>
</evidence>
<comment type="similarity">
    <text evidence="7">Belongs to the binding-protein-dependent transport system permease family.</text>
</comment>
<dbReference type="AlphaFoldDB" id="A0A0D6JVH4"/>
<dbReference type="CDD" id="cd06261">
    <property type="entry name" value="TM_PBP2"/>
    <property type="match status" value="1"/>
</dbReference>
<keyword evidence="5 7" id="KW-1133">Transmembrane helix</keyword>
<dbReference type="Pfam" id="PF19300">
    <property type="entry name" value="BPD_transp_1_N"/>
    <property type="match status" value="1"/>
</dbReference>
<feature type="transmembrane region" description="Helical" evidence="7">
    <location>
        <begin position="101"/>
        <end position="124"/>
    </location>
</feature>
<evidence type="ECO:0000313" key="10">
    <source>
        <dbReference type="Proteomes" id="UP000198902"/>
    </source>
</evidence>
<keyword evidence="4 7" id="KW-0812">Transmembrane</keyword>
<evidence type="ECO:0000256" key="6">
    <source>
        <dbReference type="ARBA" id="ARBA00023136"/>
    </source>
</evidence>
<dbReference type="PANTHER" id="PTHR43163:SF6">
    <property type="entry name" value="DIPEPTIDE TRANSPORT SYSTEM PERMEASE PROTEIN DPPB-RELATED"/>
    <property type="match status" value="1"/>
</dbReference>
<evidence type="ECO:0000256" key="7">
    <source>
        <dbReference type="RuleBase" id="RU363032"/>
    </source>
</evidence>
<comment type="subcellular location">
    <subcellularLocation>
        <location evidence="1 7">Cell membrane</location>
        <topology evidence="1 7">Multi-pass membrane protein</topology>
    </subcellularLocation>
</comment>
<keyword evidence="10" id="KW-1185">Reference proteome</keyword>
<feature type="transmembrane region" description="Helical" evidence="7">
    <location>
        <begin position="12"/>
        <end position="32"/>
    </location>
</feature>
<feature type="transmembrane region" description="Helical" evidence="7">
    <location>
        <begin position="283"/>
        <end position="309"/>
    </location>
</feature>
<keyword evidence="6 7" id="KW-0472">Membrane</keyword>
<dbReference type="InterPro" id="IPR045621">
    <property type="entry name" value="BPD_transp_1_N"/>
</dbReference>
<dbReference type="InterPro" id="IPR000515">
    <property type="entry name" value="MetI-like"/>
</dbReference>
<keyword evidence="3" id="KW-1003">Cell membrane</keyword>
<organism evidence="9 10">
    <name type="scientific">Haloferax massiliensis</name>
    <dbReference type="NCBI Taxonomy" id="1476858"/>
    <lineage>
        <taxon>Archaea</taxon>
        <taxon>Methanobacteriati</taxon>
        <taxon>Methanobacteriota</taxon>
        <taxon>Stenosarchaea group</taxon>
        <taxon>Halobacteria</taxon>
        <taxon>Halobacteriales</taxon>
        <taxon>Haloferacaceae</taxon>
        <taxon>Haloferax</taxon>
    </lineage>
</organism>
<keyword evidence="2 7" id="KW-0813">Transport</keyword>
<evidence type="ECO:0000256" key="1">
    <source>
        <dbReference type="ARBA" id="ARBA00004651"/>
    </source>
</evidence>
<feature type="domain" description="ABC transmembrane type-1" evidence="8">
    <location>
        <begin position="97"/>
        <end position="306"/>
    </location>
</feature>
<dbReference type="Proteomes" id="UP000198902">
    <property type="component" value="Unassembled WGS sequence"/>
</dbReference>
<accession>A0A0D6JVH4</accession>
<dbReference type="Pfam" id="PF00528">
    <property type="entry name" value="BPD_transp_1"/>
    <property type="match status" value="1"/>
</dbReference>
<sequence length="319" mass="34958">MSMYNYVVRRVGFMAVTLFFVTLIAFAVTNILPGDVALLILGPNATEQSLEALQTQLGLNRPLYVQYIDWVVGLLQGNMGESLRFGEPVAQLIAERLPRSMMLAVAATLVAVVLSVPLGVYAAVNQNEAPDVSASMFAFVGISMPIFLWGLVFILVFAVWLNLFPTGGYVSPSEDLVGSLTRLALPAGAMGFALTAYIMRMTRSSMLEVLSEEYINLARAKGMSQRVIVLRHALKNAIIPVITVIAFQFSYAFGGVVVLEEVFFWPGIGRLTLTAIQSRDIPLIQGCILVVALIYMFSNFAADLLYAYFDPRIRYGGDD</sequence>
<dbReference type="OrthoDB" id="44105at2157"/>
<evidence type="ECO:0000256" key="3">
    <source>
        <dbReference type="ARBA" id="ARBA00022475"/>
    </source>
</evidence>
<dbReference type="GO" id="GO:0005886">
    <property type="term" value="C:plasma membrane"/>
    <property type="evidence" value="ECO:0007669"/>
    <property type="project" value="UniProtKB-SubCell"/>
</dbReference>
<name>A0A0D6JVH4_9EURY</name>
<dbReference type="RefSeq" id="WP_089781011.1">
    <property type="nucleotide sequence ID" value="NZ_CABLRR010000005.1"/>
</dbReference>
<reference evidence="10" key="1">
    <citation type="submission" date="2015-03" db="EMBL/GenBank/DDBJ databases">
        <authorList>
            <person name="Urmite Genomes"/>
        </authorList>
    </citation>
    <scope>NUCLEOTIDE SEQUENCE [LARGE SCALE GENOMIC DNA]</scope>
    <source>
        <strain evidence="10">Arc-Hr</strain>
    </source>
</reference>
<dbReference type="SUPFAM" id="SSF161098">
    <property type="entry name" value="MetI-like"/>
    <property type="match status" value="1"/>
</dbReference>
<dbReference type="Gene3D" id="1.10.3720.10">
    <property type="entry name" value="MetI-like"/>
    <property type="match status" value="1"/>
</dbReference>
<protein>
    <submittedName>
        <fullName evidence="9">Glutathione transport system permease protein GsiC</fullName>
    </submittedName>
</protein>
<dbReference type="InterPro" id="IPR035906">
    <property type="entry name" value="MetI-like_sf"/>
</dbReference>
<dbReference type="EMBL" id="CSTE01000005">
    <property type="protein sequence ID" value="CQR53025.1"/>
    <property type="molecule type" value="Genomic_DNA"/>
</dbReference>
<evidence type="ECO:0000256" key="2">
    <source>
        <dbReference type="ARBA" id="ARBA00022448"/>
    </source>
</evidence>
<dbReference type="PANTHER" id="PTHR43163">
    <property type="entry name" value="DIPEPTIDE TRANSPORT SYSTEM PERMEASE PROTEIN DPPB-RELATED"/>
    <property type="match status" value="1"/>
</dbReference>
<dbReference type="PROSITE" id="PS50928">
    <property type="entry name" value="ABC_TM1"/>
    <property type="match status" value="1"/>
</dbReference>
<feature type="transmembrane region" description="Helical" evidence="7">
    <location>
        <begin position="136"/>
        <end position="160"/>
    </location>
</feature>
<evidence type="ECO:0000256" key="4">
    <source>
        <dbReference type="ARBA" id="ARBA00022692"/>
    </source>
</evidence>
<evidence type="ECO:0000256" key="5">
    <source>
        <dbReference type="ARBA" id="ARBA00022989"/>
    </source>
</evidence>
<gene>
    <name evidence="9" type="primary">gsiC_4</name>
    <name evidence="9" type="ORF">BN996_03420</name>
</gene>
<dbReference type="GO" id="GO:0055085">
    <property type="term" value="P:transmembrane transport"/>
    <property type="evidence" value="ECO:0007669"/>
    <property type="project" value="InterPro"/>
</dbReference>
<proteinExistence type="inferred from homology"/>
<evidence type="ECO:0000313" key="9">
    <source>
        <dbReference type="EMBL" id="CQR53025.1"/>
    </source>
</evidence>
<feature type="transmembrane region" description="Helical" evidence="7">
    <location>
        <begin position="237"/>
        <end position="259"/>
    </location>
</feature>
<feature type="transmembrane region" description="Helical" evidence="7">
    <location>
        <begin position="180"/>
        <end position="199"/>
    </location>
</feature>